<comment type="caution">
    <text evidence="2">The sequence shown here is derived from an EMBL/GenBank/DDBJ whole genome shotgun (WGS) entry which is preliminary data.</text>
</comment>
<dbReference type="EMBL" id="LCMG01000017">
    <property type="protein sequence ID" value="KKU32432.1"/>
    <property type="molecule type" value="Genomic_DNA"/>
</dbReference>
<protein>
    <submittedName>
        <fullName evidence="2">Uncharacterized protein</fullName>
    </submittedName>
</protein>
<feature type="transmembrane region" description="Helical" evidence="1">
    <location>
        <begin position="65"/>
        <end position="83"/>
    </location>
</feature>
<proteinExistence type="predicted"/>
<accession>A0A0G1PI99</accession>
<reference evidence="2 3" key="1">
    <citation type="journal article" date="2015" name="Nature">
        <title>rRNA introns, odd ribosomes, and small enigmatic genomes across a large radiation of phyla.</title>
        <authorList>
            <person name="Brown C.T."/>
            <person name="Hug L.A."/>
            <person name="Thomas B.C."/>
            <person name="Sharon I."/>
            <person name="Castelle C.J."/>
            <person name="Singh A."/>
            <person name="Wilkins M.J."/>
            <person name="Williams K.H."/>
            <person name="Banfield J.F."/>
        </authorList>
    </citation>
    <scope>NUCLEOTIDE SEQUENCE [LARGE SCALE GENOMIC DNA]</scope>
</reference>
<name>A0A0G1PI99_9BACT</name>
<evidence type="ECO:0000313" key="3">
    <source>
        <dbReference type="Proteomes" id="UP000034705"/>
    </source>
</evidence>
<keyword evidence="1" id="KW-0472">Membrane</keyword>
<dbReference type="Proteomes" id="UP000034705">
    <property type="component" value="Unassembled WGS sequence"/>
</dbReference>
<evidence type="ECO:0000256" key="1">
    <source>
        <dbReference type="SAM" id="Phobius"/>
    </source>
</evidence>
<dbReference type="AlphaFoldDB" id="A0A0G1PI99"/>
<keyword evidence="1" id="KW-1133">Transmembrane helix</keyword>
<keyword evidence="1" id="KW-0812">Transmembrane</keyword>
<evidence type="ECO:0000313" key="2">
    <source>
        <dbReference type="EMBL" id="KKU32432.1"/>
    </source>
</evidence>
<gene>
    <name evidence="2" type="ORF">UX45_C0017G0013</name>
</gene>
<feature type="transmembrane region" description="Helical" evidence="1">
    <location>
        <begin position="6"/>
        <end position="23"/>
    </location>
</feature>
<feature type="transmembrane region" description="Helical" evidence="1">
    <location>
        <begin position="30"/>
        <end position="53"/>
    </location>
</feature>
<sequence length="106" mass="11565">MEVLHIAASAFTLSVTLFVFLMAEREGNDIFAGVVDSIIVTLLLLIAFGPLLYKDVSDVEVTSMIRYSGAIGLGACVIVRFLFSSLVSGYMKKKFGVREDPKKPES</sequence>
<organism evidence="2 3">
    <name type="scientific">Candidatus Uhrbacteria bacterium GW2011_GWF2_46_218</name>
    <dbReference type="NCBI Taxonomy" id="1619001"/>
    <lineage>
        <taxon>Bacteria</taxon>
        <taxon>Candidatus Uhriibacteriota</taxon>
    </lineage>
</organism>